<dbReference type="GO" id="GO:0030674">
    <property type="term" value="F:protein-macromolecule adaptor activity"/>
    <property type="evidence" value="ECO:0000318"/>
    <property type="project" value="GO_Central"/>
</dbReference>
<dbReference type="Pfam" id="PF05131">
    <property type="entry name" value="Pep3_Vps18"/>
    <property type="match status" value="1"/>
</dbReference>
<feature type="coiled-coil region" evidence="5">
    <location>
        <begin position="841"/>
        <end position="882"/>
    </location>
</feature>
<dbReference type="InterPro" id="IPR016024">
    <property type="entry name" value="ARM-type_fold"/>
</dbReference>
<dbReference type="InterPro" id="IPR000547">
    <property type="entry name" value="Clathrin_H-chain/VPS_repeat"/>
</dbReference>
<feature type="compositionally biased region" description="Acidic residues" evidence="6">
    <location>
        <begin position="1003"/>
        <end position="1029"/>
    </location>
</feature>
<organism evidence="8 9">
    <name type="scientific">Monosiga brevicollis</name>
    <name type="common">Choanoflagellate</name>
    <dbReference type="NCBI Taxonomy" id="81824"/>
    <lineage>
        <taxon>Eukaryota</taxon>
        <taxon>Choanoflagellata</taxon>
        <taxon>Craspedida</taxon>
        <taxon>Salpingoecidae</taxon>
        <taxon>Monosiga</taxon>
    </lineage>
</organism>
<reference evidence="8 9" key="1">
    <citation type="journal article" date="2008" name="Nature">
        <title>The genome of the choanoflagellate Monosiga brevicollis and the origin of metazoans.</title>
        <authorList>
            <consortium name="JGI Sequencing"/>
            <person name="King N."/>
            <person name="Westbrook M.J."/>
            <person name="Young S.L."/>
            <person name="Kuo A."/>
            <person name="Abedin M."/>
            <person name="Chapman J."/>
            <person name="Fairclough S."/>
            <person name="Hellsten U."/>
            <person name="Isogai Y."/>
            <person name="Letunic I."/>
            <person name="Marr M."/>
            <person name="Pincus D."/>
            <person name="Putnam N."/>
            <person name="Rokas A."/>
            <person name="Wright K.J."/>
            <person name="Zuzow R."/>
            <person name="Dirks W."/>
            <person name="Good M."/>
            <person name="Goodstein D."/>
            <person name="Lemons D."/>
            <person name="Li W."/>
            <person name="Lyons J.B."/>
            <person name="Morris A."/>
            <person name="Nichols S."/>
            <person name="Richter D.J."/>
            <person name="Salamov A."/>
            <person name="Bork P."/>
            <person name="Lim W.A."/>
            <person name="Manning G."/>
            <person name="Miller W.T."/>
            <person name="McGinnis W."/>
            <person name="Shapiro H."/>
            <person name="Tjian R."/>
            <person name="Grigoriev I.V."/>
            <person name="Rokhsar D."/>
        </authorList>
    </citation>
    <scope>NUCLEOTIDE SEQUENCE [LARGE SCALE GENOMIC DNA]</scope>
    <source>
        <strain evidence="9">MX1 / ATCC 50154</strain>
    </source>
</reference>
<dbReference type="GO" id="GO:0007040">
    <property type="term" value="P:lysosome organization"/>
    <property type="evidence" value="ECO:0000318"/>
    <property type="project" value="GO_Central"/>
</dbReference>
<name>A9V4G1_MONBE</name>
<sequence length="1029" mass="116742">MAGRFSVYDYDDDLGGFGGIGAFGNRFNDFDDYQDDDAGAGGEIEEQPIFDKKSCFRDREERIVAVGAANDKLFIAQRPNTVGMYRPQVSSPEETFDVSDYLQTVSNLFVDPQGIHLIVCGETAEGNHTTVYVNTHTHQRTKCAPIRPLQSHRVTAVAWDPVFRDESSSHSGHVLVGTFDGAVYSVVFDGGVRDCESVWSFPQVRGRPSPICSLHVELLSGGELYVTVSSTHLLKQFMALPKANERHPYAFVFKHPLPNAEQEVMVPISRSQLVYHGRQGETASAFAWLTGQGLIVGNLDLELARTGNRSAIPSYDVLPYDVAFIDGDEVPRNLGEDRANPDSDPRNPQAIMLTQFHVLLLYPRALRILCTLNKHAIPGQTFRPAQGEMLNLVRDESNQKVYCFSNKAVFYIEAHNEERDVWRLYLERGNFYEAIEHAGGDAHKINQIRVAQAEALMADGAYTEAAHIYAKTNASFETVALKLLDQGPENYGALRNYLQQRLGQLADTEPTKIALLITWMIELYLTSLNAIRSSKGHDSADYARLFGELKEFLNRGICRTNLHKETVLDLMRGHGNVDALLFYAEQQQDFKEVIQHHIQMNNIDGAISVLKDQIDERPELLAMFAAHIIQHRPQELLDICHLNSRIDAGQLIPAFVRYQQQANCKAETLDAIRAYLEWVIERNPRSNESVYNYLVSLYVTLDQEQPLLRFLKEQEERPQFDRDYALRLCHEKNKLRACVELYSSMGMFEEAVQIALQVGSQQADAKLELATSIIERVKEEEADKIMSADLPKKLWSMVAEFTVKEICDVPLAMKVLEQSQVLKIEDILLFFPDFSRINEVQEHIQTSLQEYNNEIGNLNETMKAAQLSAKAIRGDIQALNQRYQVVTGNMSCGLCDYPLMSRAFYVVRFIKPSERKKVDRHQRDLKRAREDPNFRVDVVRLNREIDEIVGQDCSLCGEMAIRAIDEPFIPDELLPEYVESWSLGDLNVAQTFGMSEEDRERLELEEEQDGDADLLEDMDDFDPLGDLDV</sequence>
<evidence type="ECO:0000256" key="4">
    <source>
        <dbReference type="PROSITE-ProRule" id="PRU01006"/>
    </source>
</evidence>
<evidence type="ECO:0000313" key="8">
    <source>
        <dbReference type="EMBL" id="EDQ87609.1"/>
    </source>
</evidence>
<accession>A9V4G1</accession>
<feature type="domain" description="Pep3/Vps18 beta-propeller" evidence="7">
    <location>
        <begin position="49"/>
        <end position="412"/>
    </location>
</feature>
<dbReference type="PROSITE" id="PS50236">
    <property type="entry name" value="CHCR"/>
    <property type="match status" value="2"/>
</dbReference>
<evidence type="ECO:0000256" key="2">
    <source>
        <dbReference type="ARBA" id="ARBA00022771"/>
    </source>
</evidence>
<feature type="repeat" description="CHCR" evidence="4">
    <location>
        <begin position="466"/>
        <end position="637"/>
    </location>
</feature>
<dbReference type="InterPro" id="IPR007810">
    <property type="entry name" value="Pep3/Vps18_beta-prop"/>
</dbReference>
<dbReference type="SUPFAM" id="SSF48371">
    <property type="entry name" value="ARM repeat"/>
    <property type="match status" value="1"/>
</dbReference>
<dbReference type="STRING" id="81824.A9V4G1"/>
<dbReference type="PANTHER" id="PTHR23323:SF26">
    <property type="entry name" value="VACUOLAR PROTEIN SORTING-ASSOCIATED PROTEIN 18 HOMOLOG"/>
    <property type="match status" value="1"/>
</dbReference>
<keyword evidence="9" id="KW-1185">Reference proteome</keyword>
<dbReference type="GO" id="GO:0007032">
    <property type="term" value="P:endosome organization"/>
    <property type="evidence" value="ECO:0000318"/>
    <property type="project" value="GO_Central"/>
</dbReference>
<evidence type="ECO:0000256" key="3">
    <source>
        <dbReference type="ARBA" id="ARBA00022833"/>
    </source>
</evidence>
<evidence type="ECO:0000313" key="9">
    <source>
        <dbReference type="Proteomes" id="UP000001357"/>
    </source>
</evidence>
<dbReference type="KEGG" id="mbr:MONBRDRAFT_33267"/>
<dbReference type="Proteomes" id="UP000001357">
    <property type="component" value="Unassembled WGS sequence"/>
</dbReference>
<evidence type="ECO:0000259" key="7">
    <source>
        <dbReference type="Pfam" id="PF05131"/>
    </source>
</evidence>
<keyword evidence="3" id="KW-0862">Zinc</keyword>
<evidence type="ECO:0000256" key="1">
    <source>
        <dbReference type="ARBA" id="ARBA00022723"/>
    </source>
</evidence>
<dbReference type="OMA" id="WIQREKW"/>
<proteinExistence type="predicted"/>
<dbReference type="GeneID" id="5892852"/>
<dbReference type="EMBL" id="CH991558">
    <property type="protein sequence ID" value="EDQ87609.1"/>
    <property type="molecule type" value="Genomic_DNA"/>
</dbReference>
<feature type="repeat" description="CHCR" evidence="4">
    <location>
        <begin position="643"/>
        <end position="811"/>
    </location>
</feature>
<dbReference type="AlphaFoldDB" id="A9V4G1"/>
<dbReference type="InParanoid" id="A9V4G1"/>
<feature type="region of interest" description="Disordered" evidence="6">
    <location>
        <begin position="997"/>
        <end position="1029"/>
    </location>
</feature>
<dbReference type="GO" id="GO:0048284">
    <property type="term" value="P:organelle fusion"/>
    <property type="evidence" value="ECO:0000318"/>
    <property type="project" value="GO_Central"/>
</dbReference>
<dbReference type="GO" id="GO:0008270">
    <property type="term" value="F:zinc ion binding"/>
    <property type="evidence" value="ECO:0007669"/>
    <property type="project" value="UniProtKB-KW"/>
</dbReference>
<dbReference type="GO" id="GO:0005768">
    <property type="term" value="C:endosome"/>
    <property type="evidence" value="ECO:0000318"/>
    <property type="project" value="GO_Central"/>
</dbReference>
<keyword evidence="1" id="KW-0479">Metal-binding</keyword>
<dbReference type="SUPFAM" id="SSF101908">
    <property type="entry name" value="Putative isomerase YbhE"/>
    <property type="match status" value="1"/>
</dbReference>
<gene>
    <name evidence="8" type="ORF">MONBRDRAFT_33267</name>
</gene>
<dbReference type="PANTHER" id="PTHR23323">
    <property type="entry name" value="VACUOLAR PROTEIN SORTING-ASSOCIATED PROTEIN"/>
    <property type="match status" value="1"/>
</dbReference>
<evidence type="ECO:0000256" key="5">
    <source>
        <dbReference type="SAM" id="Coils"/>
    </source>
</evidence>
<evidence type="ECO:0000256" key="6">
    <source>
        <dbReference type="SAM" id="MobiDB-lite"/>
    </source>
</evidence>
<keyword evidence="5" id="KW-0175">Coiled coil</keyword>
<dbReference type="eggNOG" id="KOG2034">
    <property type="taxonomic scope" value="Eukaryota"/>
</dbReference>
<dbReference type="GO" id="GO:0006904">
    <property type="term" value="P:vesicle docking involved in exocytosis"/>
    <property type="evidence" value="ECO:0000318"/>
    <property type="project" value="GO_Central"/>
</dbReference>
<dbReference type="RefSeq" id="XP_001747529.1">
    <property type="nucleotide sequence ID" value="XM_001747477.1"/>
</dbReference>
<dbReference type="GO" id="GO:0030897">
    <property type="term" value="C:HOPS complex"/>
    <property type="evidence" value="ECO:0000318"/>
    <property type="project" value="GO_Central"/>
</dbReference>
<protein>
    <recommendedName>
        <fullName evidence="7">Pep3/Vps18 beta-propeller domain-containing protein</fullName>
    </recommendedName>
</protein>
<keyword evidence="2" id="KW-0863">Zinc-finger</keyword>
<dbReference type="GO" id="GO:0006886">
    <property type="term" value="P:intracellular protein transport"/>
    <property type="evidence" value="ECO:0007669"/>
    <property type="project" value="UniProtKB-UniRule"/>
</dbReference>
<dbReference type="GO" id="GO:0008333">
    <property type="term" value="P:endosome to lysosome transport"/>
    <property type="evidence" value="ECO:0000318"/>
    <property type="project" value="GO_Central"/>
</dbReference>
<dbReference type="FunCoup" id="A9V4G1">
    <property type="interactions" value="1304"/>
</dbReference>